<keyword evidence="2" id="KW-0378">Hydrolase</keyword>
<feature type="non-terminal residue" evidence="3">
    <location>
        <position position="87"/>
    </location>
</feature>
<dbReference type="Gene3D" id="3.40.50.1820">
    <property type="entry name" value="alpha/beta hydrolase"/>
    <property type="match status" value="1"/>
</dbReference>
<dbReference type="AlphaFoldDB" id="A0A9P7EYG9"/>
<dbReference type="GeneID" id="64692281"/>
<evidence type="ECO:0000256" key="1">
    <source>
        <dbReference type="ARBA" id="ARBA00022487"/>
    </source>
</evidence>
<dbReference type="Proteomes" id="UP000823399">
    <property type="component" value="Unassembled WGS sequence"/>
</dbReference>
<dbReference type="EMBL" id="JABBWM010000063">
    <property type="protein sequence ID" value="KAG2097922.1"/>
    <property type="molecule type" value="Genomic_DNA"/>
</dbReference>
<name>A0A9P7EYG9_9AGAM</name>
<keyword evidence="4" id="KW-1185">Reference proteome</keyword>
<accession>A0A9P7EYG9</accession>
<dbReference type="PANTHER" id="PTHR14189:SF0">
    <property type="entry name" value="PROTEIN PHOSPHATASE METHYLESTERASE 1"/>
    <property type="match status" value="1"/>
</dbReference>
<dbReference type="OrthoDB" id="194865at2759"/>
<dbReference type="InterPro" id="IPR016812">
    <property type="entry name" value="PPase_methylesterase_euk"/>
</dbReference>
<protein>
    <recommendedName>
        <fullName evidence="5">Protein phosphatase methylesterase-1</fullName>
    </recommendedName>
</protein>
<keyword evidence="1" id="KW-0719">Serine esterase</keyword>
<dbReference type="InterPro" id="IPR029058">
    <property type="entry name" value="AB_hydrolase_fold"/>
</dbReference>
<comment type="caution">
    <text evidence="3">The sequence shown here is derived from an EMBL/GenBank/DDBJ whole genome shotgun (WGS) entry which is preliminary data.</text>
</comment>
<dbReference type="SUPFAM" id="SSF53474">
    <property type="entry name" value="alpha/beta-Hydrolases"/>
    <property type="match status" value="1"/>
</dbReference>
<organism evidence="3 4">
    <name type="scientific">Suillus discolor</name>
    <dbReference type="NCBI Taxonomy" id="1912936"/>
    <lineage>
        <taxon>Eukaryota</taxon>
        <taxon>Fungi</taxon>
        <taxon>Dikarya</taxon>
        <taxon>Basidiomycota</taxon>
        <taxon>Agaricomycotina</taxon>
        <taxon>Agaricomycetes</taxon>
        <taxon>Agaricomycetidae</taxon>
        <taxon>Boletales</taxon>
        <taxon>Suillineae</taxon>
        <taxon>Suillaceae</taxon>
        <taxon>Suillus</taxon>
    </lineage>
</organism>
<sequence>RKPKPPNPEFKPLSPASYFSQALQILLPTRALDVRVYYTPLKYDNGGVIVFHHGAGYAGTSFACLAKEISEVMRDNVSVLAFDARRH</sequence>
<dbReference type="GO" id="GO:0051723">
    <property type="term" value="F:protein methylesterase activity"/>
    <property type="evidence" value="ECO:0007669"/>
    <property type="project" value="InterPro"/>
</dbReference>
<reference evidence="3" key="1">
    <citation type="journal article" date="2020" name="New Phytol.">
        <title>Comparative genomics reveals dynamic genome evolution in host specialist ectomycorrhizal fungi.</title>
        <authorList>
            <person name="Lofgren L.A."/>
            <person name="Nguyen N.H."/>
            <person name="Vilgalys R."/>
            <person name="Ruytinx J."/>
            <person name="Liao H.L."/>
            <person name="Branco S."/>
            <person name="Kuo A."/>
            <person name="LaButti K."/>
            <person name="Lipzen A."/>
            <person name="Andreopoulos W."/>
            <person name="Pangilinan J."/>
            <person name="Riley R."/>
            <person name="Hundley H."/>
            <person name="Na H."/>
            <person name="Barry K."/>
            <person name="Grigoriev I.V."/>
            <person name="Stajich J.E."/>
            <person name="Kennedy P.G."/>
        </authorList>
    </citation>
    <scope>NUCLEOTIDE SEQUENCE</scope>
    <source>
        <strain evidence="3">FC423</strain>
    </source>
</reference>
<gene>
    <name evidence="3" type="ORF">F5147DRAFT_527374</name>
</gene>
<feature type="non-terminal residue" evidence="3">
    <location>
        <position position="1"/>
    </location>
</feature>
<evidence type="ECO:0000313" key="3">
    <source>
        <dbReference type="EMBL" id="KAG2097922.1"/>
    </source>
</evidence>
<dbReference type="PANTHER" id="PTHR14189">
    <property type="entry name" value="PROTEIN PHOSPHATASE METHYLESTERASE-1 RELATED"/>
    <property type="match status" value="1"/>
</dbReference>
<dbReference type="RefSeq" id="XP_041288680.1">
    <property type="nucleotide sequence ID" value="XM_041430022.1"/>
</dbReference>
<evidence type="ECO:0000256" key="2">
    <source>
        <dbReference type="ARBA" id="ARBA00022801"/>
    </source>
</evidence>
<evidence type="ECO:0000313" key="4">
    <source>
        <dbReference type="Proteomes" id="UP000823399"/>
    </source>
</evidence>
<evidence type="ECO:0008006" key="5">
    <source>
        <dbReference type="Google" id="ProtNLM"/>
    </source>
</evidence>
<proteinExistence type="predicted"/>